<dbReference type="GeneTree" id="ENSGT00390000014549"/>
<feature type="domain" description="J" evidence="2">
    <location>
        <begin position="15"/>
        <end position="124"/>
    </location>
</feature>
<dbReference type="AlphaFoldDB" id="A0A3B3REY4"/>
<dbReference type="PRINTS" id="PR00625">
    <property type="entry name" value="JDOMAIN"/>
</dbReference>
<dbReference type="InterPro" id="IPR052594">
    <property type="entry name" value="J_domain-containing_protein"/>
</dbReference>
<dbReference type="GO" id="GO:0031072">
    <property type="term" value="F:heat shock protein binding"/>
    <property type="evidence" value="ECO:0007669"/>
    <property type="project" value="TreeGrafter"/>
</dbReference>
<dbReference type="Pfam" id="PF00226">
    <property type="entry name" value="DnaJ"/>
    <property type="match status" value="1"/>
</dbReference>
<dbReference type="GO" id="GO:0005737">
    <property type="term" value="C:cytoplasm"/>
    <property type="evidence" value="ECO:0007669"/>
    <property type="project" value="TreeGrafter"/>
</dbReference>
<feature type="region of interest" description="Disordered" evidence="1">
    <location>
        <begin position="220"/>
        <end position="265"/>
    </location>
</feature>
<dbReference type="PANTHER" id="PTHR44144:SF1">
    <property type="entry name" value="DNAJ HOMOLOG SUBFAMILY C MEMBER 9"/>
    <property type="match status" value="1"/>
</dbReference>
<keyword evidence="4" id="KW-1185">Reference proteome</keyword>
<dbReference type="STRING" id="1676925.ENSPKIP00000016251"/>
<dbReference type="InterPro" id="IPR036869">
    <property type="entry name" value="J_dom_sf"/>
</dbReference>
<dbReference type="Ensembl" id="ENSPKIT00000040737.1">
    <property type="protein sequence ID" value="ENSPKIP00000016251.1"/>
    <property type="gene ID" value="ENSPKIG00000002650.1"/>
</dbReference>
<evidence type="ECO:0000259" key="2">
    <source>
        <dbReference type="PROSITE" id="PS50076"/>
    </source>
</evidence>
<sequence length="298" mass="34115">MGLLEQCEKLFKTSNLYEVLGVVKEASDAEVRRAYYKVSLQVHPDRAPDDRRATEKFQVRVCVRVAARRHGVCAPVPSKAFPFLAIFSWRLRTGAVGPFRLQALGKVYAVLSDKEQRAVYDEQGILDEESVSVDQDRNWEEYWRLLFPKITVEDILNFEKKYKGTEEEQHDVCRLYVQFEGDMDQIMGSALCCTHEDEPRIATIIQGAIDAGDVPTFRTFTHESDKKKKSRKRRADKEQKEAEEMQKEMGVNSEDSLVAMLKQRQKSREQGFDSFLSDLEAKYSKKGGKASAGKKGKK</sequence>
<dbReference type="SMART" id="SM00271">
    <property type="entry name" value="DnaJ"/>
    <property type="match status" value="1"/>
</dbReference>
<dbReference type="Pfam" id="PF23302">
    <property type="entry name" value="HTH_DNAJC9"/>
    <property type="match status" value="1"/>
</dbReference>
<dbReference type="GO" id="GO:0005634">
    <property type="term" value="C:nucleus"/>
    <property type="evidence" value="ECO:0007669"/>
    <property type="project" value="TreeGrafter"/>
</dbReference>
<dbReference type="PROSITE" id="PS50076">
    <property type="entry name" value="DNAJ_2"/>
    <property type="match status" value="1"/>
</dbReference>
<evidence type="ECO:0000313" key="4">
    <source>
        <dbReference type="Proteomes" id="UP000261540"/>
    </source>
</evidence>
<evidence type="ECO:0000313" key="3">
    <source>
        <dbReference type="Ensembl" id="ENSPKIP00000016251.1"/>
    </source>
</evidence>
<evidence type="ECO:0000256" key="1">
    <source>
        <dbReference type="SAM" id="MobiDB-lite"/>
    </source>
</evidence>
<reference evidence="3" key="1">
    <citation type="submission" date="2025-08" db="UniProtKB">
        <authorList>
            <consortium name="Ensembl"/>
        </authorList>
    </citation>
    <scope>IDENTIFICATION</scope>
</reference>
<reference evidence="3" key="2">
    <citation type="submission" date="2025-09" db="UniProtKB">
        <authorList>
            <consortium name="Ensembl"/>
        </authorList>
    </citation>
    <scope>IDENTIFICATION</scope>
</reference>
<dbReference type="PANTHER" id="PTHR44144">
    <property type="entry name" value="DNAJ HOMOLOG SUBFAMILY C MEMBER 9"/>
    <property type="match status" value="1"/>
</dbReference>
<accession>A0A3B3REY4</accession>
<dbReference type="CDD" id="cd06257">
    <property type="entry name" value="DnaJ"/>
    <property type="match status" value="1"/>
</dbReference>
<organism evidence="3 4">
    <name type="scientific">Paramormyrops kingsleyae</name>
    <dbReference type="NCBI Taxonomy" id="1676925"/>
    <lineage>
        <taxon>Eukaryota</taxon>
        <taxon>Metazoa</taxon>
        <taxon>Chordata</taxon>
        <taxon>Craniata</taxon>
        <taxon>Vertebrata</taxon>
        <taxon>Euteleostomi</taxon>
        <taxon>Actinopterygii</taxon>
        <taxon>Neopterygii</taxon>
        <taxon>Teleostei</taxon>
        <taxon>Osteoglossocephala</taxon>
        <taxon>Osteoglossomorpha</taxon>
        <taxon>Osteoglossiformes</taxon>
        <taxon>Mormyridae</taxon>
        <taxon>Paramormyrops</taxon>
    </lineage>
</organism>
<name>A0A3B3REY4_9TELE</name>
<dbReference type="Gene3D" id="1.10.287.110">
    <property type="entry name" value="DnaJ domain"/>
    <property type="match status" value="1"/>
</dbReference>
<dbReference type="InterPro" id="IPR001623">
    <property type="entry name" value="DnaJ_domain"/>
</dbReference>
<dbReference type="Proteomes" id="UP000261540">
    <property type="component" value="Unplaced"/>
</dbReference>
<proteinExistence type="predicted"/>
<feature type="compositionally biased region" description="Basic and acidic residues" evidence="1">
    <location>
        <begin position="235"/>
        <end position="247"/>
    </location>
</feature>
<dbReference type="InterPro" id="IPR056453">
    <property type="entry name" value="HTH_DNAJC9"/>
</dbReference>
<protein>
    <submittedName>
        <fullName evidence="3">DnaJ (Hsp40) homolog, subfamily C, member 9</fullName>
    </submittedName>
</protein>
<dbReference type="SUPFAM" id="SSF46565">
    <property type="entry name" value="Chaperone J-domain"/>
    <property type="match status" value="1"/>
</dbReference>